<evidence type="ECO:0000256" key="4">
    <source>
        <dbReference type="ARBA" id="ARBA00022679"/>
    </source>
</evidence>
<gene>
    <name evidence="11" type="ORF">R2D22_20570</name>
</gene>
<evidence type="ECO:0000256" key="8">
    <source>
        <dbReference type="ARBA" id="ARBA00023012"/>
    </source>
</evidence>
<keyword evidence="9" id="KW-1133">Transmembrane helix</keyword>
<dbReference type="PANTHER" id="PTHR24421">
    <property type="entry name" value="NITRATE/NITRITE SENSOR PROTEIN NARX-RELATED"/>
    <property type="match status" value="1"/>
</dbReference>
<dbReference type="Pfam" id="PF02518">
    <property type="entry name" value="HATPase_c"/>
    <property type="match status" value="1"/>
</dbReference>
<keyword evidence="4" id="KW-0808">Transferase</keyword>
<sequence>MPATPPPRPLVKRLSPGAWAAIAWSAGLAVTVLTRMRLPGESGPRFRPGIQLFRWDGPAFLLVATALTLAGCALLPRRPLSALCLMLLATICATFPLSEVEIPMAQFVAVDVALYAVAAARPRRTALPALALAVGTLVGFLAFRWLMGWPVGMSAELAVALVAVVAWLLGRSAHQAQEYAERARAQVERQAVTAERLRIAREMHDLVAHTIGVVALQAGAAARIVESRPDRAREAMLAVETAGREALSGLRRMVGALREGEPSTDELELTPAATLAGLDRLAAATTAAGVRVDVRWDGERRALPPELELSAFRIAQESVTNVVRHSGAASCEVRVAFGEAYVSVTVTDEGDGSPRAASGGPGLGLAGMRERVALLHGEFAAGPRPEGGWRVSARLPVPAYEEAR</sequence>
<evidence type="ECO:0000256" key="1">
    <source>
        <dbReference type="ARBA" id="ARBA00000085"/>
    </source>
</evidence>
<dbReference type="SMART" id="SM00387">
    <property type="entry name" value="HATPase_c"/>
    <property type="match status" value="1"/>
</dbReference>
<feature type="domain" description="Histidine kinase/HSP90-like ATPase" evidence="10">
    <location>
        <begin position="306"/>
        <end position="399"/>
    </location>
</feature>
<dbReference type="GO" id="GO:0016301">
    <property type="term" value="F:kinase activity"/>
    <property type="evidence" value="ECO:0007669"/>
    <property type="project" value="UniProtKB-KW"/>
</dbReference>
<comment type="catalytic activity">
    <reaction evidence="1">
        <text>ATP + protein L-histidine = ADP + protein N-phospho-L-histidine.</text>
        <dbReference type="EC" id="2.7.13.3"/>
    </reaction>
</comment>
<dbReference type="Gene3D" id="1.20.5.1930">
    <property type="match status" value="1"/>
</dbReference>
<evidence type="ECO:0000256" key="2">
    <source>
        <dbReference type="ARBA" id="ARBA00012438"/>
    </source>
</evidence>
<keyword evidence="3" id="KW-0597">Phosphoprotein</keyword>
<dbReference type="InterPro" id="IPR003594">
    <property type="entry name" value="HATPase_dom"/>
</dbReference>
<dbReference type="InterPro" id="IPR011712">
    <property type="entry name" value="Sig_transdc_His_kin_sub3_dim/P"/>
</dbReference>
<dbReference type="RefSeq" id="WP_318105694.1">
    <property type="nucleotide sequence ID" value="NZ_CP137573.1"/>
</dbReference>
<feature type="transmembrane region" description="Helical" evidence="9">
    <location>
        <begin position="80"/>
        <end position="98"/>
    </location>
</feature>
<protein>
    <recommendedName>
        <fullName evidence="2">histidine kinase</fullName>
        <ecNumber evidence="2">2.7.13.3</ecNumber>
    </recommendedName>
</protein>
<evidence type="ECO:0000256" key="9">
    <source>
        <dbReference type="SAM" id="Phobius"/>
    </source>
</evidence>
<keyword evidence="7" id="KW-0067">ATP-binding</keyword>
<feature type="transmembrane region" description="Helical" evidence="9">
    <location>
        <begin position="127"/>
        <end position="147"/>
    </location>
</feature>
<evidence type="ECO:0000259" key="10">
    <source>
        <dbReference type="SMART" id="SM00387"/>
    </source>
</evidence>
<dbReference type="InterPro" id="IPR036890">
    <property type="entry name" value="HATPase_C_sf"/>
</dbReference>
<dbReference type="InterPro" id="IPR050482">
    <property type="entry name" value="Sensor_HK_TwoCompSys"/>
</dbReference>
<organism evidence="11 12">
    <name type="scientific">Streptomyces solicathayae</name>
    <dbReference type="NCBI Taxonomy" id="3081768"/>
    <lineage>
        <taxon>Bacteria</taxon>
        <taxon>Bacillati</taxon>
        <taxon>Actinomycetota</taxon>
        <taxon>Actinomycetes</taxon>
        <taxon>Kitasatosporales</taxon>
        <taxon>Streptomycetaceae</taxon>
        <taxon>Streptomyces</taxon>
    </lineage>
</organism>
<reference evidence="11 12" key="1">
    <citation type="submission" date="2023-10" db="EMBL/GenBank/DDBJ databases">
        <title>The genome sequence of Streptomyces sp. HUAS YS2.</title>
        <authorList>
            <person name="Mo P."/>
        </authorList>
    </citation>
    <scope>NUCLEOTIDE SEQUENCE [LARGE SCALE GENOMIC DNA]</scope>
    <source>
        <strain evidence="11 12">HUAS YS2</strain>
    </source>
</reference>
<evidence type="ECO:0000256" key="3">
    <source>
        <dbReference type="ARBA" id="ARBA00022553"/>
    </source>
</evidence>
<dbReference type="Proteomes" id="UP001301731">
    <property type="component" value="Chromosome"/>
</dbReference>
<dbReference type="Gene3D" id="3.30.565.10">
    <property type="entry name" value="Histidine kinase-like ATPase, C-terminal domain"/>
    <property type="match status" value="1"/>
</dbReference>
<keyword evidence="9" id="KW-0472">Membrane</keyword>
<dbReference type="Pfam" id="PF07730">
    <property type="entry name" value="HisKA_3"/>
    <property type="match status" value="1"/>
</dbReference>
<evidence type="ECO:0000256" key="6">
    <source>
        <dbReference type="ARBA" id="ARBA00022777"/>
    </source>
</evidence>
<proteinExistence type="predicted"/>
<keyword evidence="12" id="KW-1185">Reference proteome</keyword>
<name>A0ABZ0LW19_9ACTN</name>
<feature type="transmembrane region" description="Helical" evidence="9">
    <location>
        <begin position="153"/>
        <end position="170"/>
    </location>
</feature>
<feature type="transmembrane region" description="Helical" evidence="9">
    <location>
        <begin position="104"/>
        <end position="120"/>
    </location>
</feature>
<feature type="transmembrane region" description="Helical" evidence="9">
    <location>
        <begin position="58"/>
        <end position="75"/>
    </location>
</feature>
<keyword evidence="9" id="KW-0812">Transmembrane</keyword>
<dbReference type="SUPFAM" id="SSF55874">
    <property type="entry name" value="ATPase domain of HSP90 chaperone/DNA topoisomerase II/histidine kinase"/>
    <property type="match status" value="1"/>
</dbReference>
<keyword evidence="5" id="KW-0547">Nucleotide-binding</keyword>
<dbReference type="PANTHER" id="PTHR24421:SF10">
    <property type="entry name" value="NITRATE_NITRITE SENSOR PROTEIN NARQ"/>
    <property type="match status" value="1"/>
</dbReference>
<evidence type="ECO:0000256" key="5">
    <source>
        <dbReference type="ARBA" id="ARBA00022741"/>
    </source>
</evidence>
<evidence type="ECO:0000256" key="7">
    <source>
        <dbReference type="ARBA" id="ARBA00022840"/>
    </source>
</evidence>
<keyword evidence="8" id="KW-0902">Two-component regulatory system</keyword>
<keyword evidence="6 11" id="KW-0418">Kinase</keyword>
<feature type="transmembrane region" description="Helical" evidence="9">
    <location>
        <begin position="18"/>
        <end position="38"/>
    </location>
</feature>
<evidence type="ECO:0000313" key="11">
    <source>
        <dbReference type="EMBL" id="WOX23647.1"/>
    </source>
</evidence>
<dbReference type="EMBL" id="CP137573">
    <property type="protein sequence ID" value="WOX23647.1"/>
    <property type="molecule type" value="Genomic_DNA"/>
</dbReference>
<evidence type="ECO:0000313" key="12">
    <source>
        <dbReference type="Proteomes" id="UP001301731"/>
    </source>
</evidence>
<dbReference type="CDD" id="cd16917">
    <property type="entry name" value="HATPase_UhpB-NarQ-NarX-like"/>
    <property type="match status" value="1"/>
</dbReference>
<accession>A0ABZ0LW19</accession>
<dbReference type="EC" id="2.7.13.3" evidence="2"/>